<feature type="region of interest" description="Disordered" evidence="4">
    <location>
        <begin position="344"/>
        <end position="379"/>
    </location>
</feature>
<dbReference type="GO" id="GO:0006865">
    <property type="term" value="P:amino acid transport"/>
    <property type="evidence" value="ECO:0007669"/>
    <property type="project" value="TreeGrafter"/>
</dbReference>
<dbReference type="EMBL" id="CP003696">
    <property type="protein sequence ID" value="AGP30008.1"/>
    <property type="molecule type" value="Genomic_DNA"/>
</dbReference>
<reference evidence="7 8" key="1">
    <citation type="submission" date="2012-06" db="EMBL/GenBank/DDBJ databases">
        <title>Complete genome sequence of Corynebacterium terpenotabidum Y-11 (=DSM 44721).</title>
        <authorList>
            <person name="Ruckert C."/>
            <person name="Albersmeier A."/>
            <person name="Al-Dilaimi A."/>
            <person name="Szczepanowski R."/>
            <person name="Kalinowski J."/>
        </authorList>
    </citation>
    <scope>NUCLEOTIDE SEQUENCE [LARGE SCALE GENOMIC DNA]</scope>
    <source>
        <strain evidence="7 8">Y-11</strain>
    </source>
</reference>
<protein>
    <recommendedName>
        <fullName evidence="6">Solute-binding protein family 3/N-terminal domain-containing protein</fullName>
    </recommendedName>
</protein>
<evidence type="ECO:0000259" key="6">
    <source>
        <dbReference type="SMART" id="SM00062"/>
    </source>
</evidence>
<evidence type="ECO:0000256" key="1">
    <source>
        <dbReference type="ARBA" id="ARBA00010333"/>
    </source>
</evidence>
<evidence type="ECO:0000256" key="2">
    <source>
        <dbReference type="ARBA" id="ARBA00022448"/>
    </source>
</evidence>
<dbReference type="HOGENOM" id="CLU_019602_18_4_11"/>
<dbReference type="PROSITE" id="PS51257">
    <property type="entry name" value="PROKAR_LIPOPROTEIN"/>
    <property type="match status" value="1"/>
</dbReference>
<dbReference type="RefSeq" id="WP_020440373.1">
    <property type="nucleotide sequence ID" value="NC_021663.1"/>
</dbReference>
<dbReference type="PATRIC" id="fig|1200352.3.peg.356"/>
<feature type="compositionally biased region" description="Low complexity" evidence="4">
    <location>
        <begin position="346"/>
        <end position="372"/>
    </location>
</feature>
<dbReference type="OrthoDB" id="9807888at2"/>
<comment type="similarity">
    <text evidence="1">Belongs to the bacterial solute-binding protein 3 family.</text>
</comment>
<dbReference type="eggNOG" id="COG0834">
    <property type="taxonomic scope" value="Bacteria"/>
</dbReference>
<dbReference type="InterPro" id="IPR051455">
    <property type="entry name" value="Bact_solute-bind_prot3"/>
</dbReference>
<dbReference type="PANTHER" id="PTHR30085:SF6">
    <property type="entry name" value="ABC TRANSPORTER GLUTAMINE-BINDING PROTEIN GLNH"/>
    <property type="match status" value="1"/>
</dbReference>
<feature type="domain" description="Solute-binding protein family 3/N-terminal" evidence="6">
    <location>
        <begin position="92"/>
        <end position="317"/>
    </location>
</feature>
<dbReference type="KEGG" id="cter:A606_01765"/>
<dbReference type="STRING" id="1200352.A606_01765"/>
<feature type="region of interest" description="Disordered" evidence="4">
    <location>
        <begin position="33"/>
        <end position="81"/>
    </location>
</feature>
<evidence type="ECO:0000256" key="5">
    <source>
        <dbReference type="SAM" id="SignalP"/>
    </source>
</evidence>
<dbReference type="GO" id="GO:0030288">
    <property type="term" value="C:outer membrane-bounded periplasmic space"/>
    <property type="evidence" value="ECO:0007669"/>
    <property type="project" value="TreeGrafter"/>
</dbReference>
<evidence type="ECO:0000313" key="7">
    <source>
        <dbReference type="EMBL" id="AGP30008.1"/>
    </source>
</evidence>
<proteinExistence type="inferred from homology"/>
<evidence type="ECO:0000256" key="3">
    <source>
        <dbReference type="ARBA" id="ARBA00022729"/>
    </source>
</evidence>
<dbReference type="GO" id="GO:0005576">
    <property type="term" value="C:extracellular region"/>
    <property type="evidence" value="ECO:0007669"/>
    <property type="project" value="TreeGrafter"/>
</dbReference>
<sequence length="379" mass="41090">MRHRTRRTTRVTLAAVLLVPTLALTACDSGADMQQWPDPADPTLPLPAGASFSTSPDDVGPLQDDGGEPFGSLAPGVDTPEDRVPEIIERGRLIVGVAQSMNQLGFRDPVTGDMAGFEVDLAHEIARDIFGDPDRVDFRYVEGSNREDALRDGDVDIVVRSMTITRARQTNVEFSAPYLSVSPGLLVSRDSGITGEDDLTDRTVCVTRNSTSAQSMARDIPHGRLLLTETWPDCLMAMQHDQVDAIYSDSAVLSGLRAQDPNTEIVSTNQDIDYYGVATAPPTLRDTAGLVRQVNATLERIREDGTWVRIYNQWLAPYIGASYQPAAEYRTDEESTQLRQIRLDAEAAAATSSSAAPSTSTSTGRATTTADATEPDEED</sequence>
<dbReference type="InterPro" id="IPR001638">
    <property type="entry name" value="Solute-binding_3/MltF_N"/>
</dbReference>
<dbReference type="PANTHER" id="PTHR30085">
    <property type="entry name" value="AMINO ACID ABC TRANSPORTER PERMEASE"/>
    <property type="match status" value="1"/>
</dbReference>
<dbReference type="AlphaFoldDB" id="S4XH87"/>
<keyword evidence="3 5" id="KW-0732">Signal</keyword>
<evidence type="ECO:0000256" key="4">
    <source>
        <dbReference type="SAM" id="MobiDB-lite"/>
    </source>
</evidence>
<gene>
    <name evidence="7" type="ORF">A606_01765</name>
</gene>
<dbReference type="SMART" id="SM00062">
    <property type="entry name" value="PBPb"/>
    <property type="match status" value="1"/>
</dbReference>
<dbReference type="Pfam" id="PF00497">
    <property type="entry name" value="SBP_bac_3"/>
    <property type="match status" value="1"/>
</dbReference>
<accession>S4XH87</accession>
<feature type="signal peptide" evidence="5">
    <location>
        <begin position="1"/>
        <end position="25"/>
    </location>
</feature>
<dbReference type="Gene3D" id="3.40.190.10">
    <property type="entry name" value="Periplasmic binding protein-like II"/>
    <property type="match status" value="2"/>
</dbReference>
<dbReference type="SUPFAM" id="SSF53850">
    <property type="entry name" value="Periplasmic binding protein-like II"/>
    <property type="match status" value="1"/>
</dbReference>
<keyword evidence="2" id="KW-0813">Transport</keyword>
<dbReference type="Proteomes" id="UP000014809">
    <property type="component" value="Chromosome"/>
</dbReference>
<organism evidence="7 8">
    <name type="scientific">Corynebacterium terpenotabidum Y-11</name>
    <dbReference type="NCBI Taxonomy" id="1200352"/>
    <lineage>
        <taxon>Bacteria</taxon>
        <taxon>Bacillati</taxon>
        <taxon>Actinomycetota</taxon>
        <taxon>Actinomycetes</taxon>
        <taxon>Mycobacteriales</taxon>
        <taxon>Corynebacteriaceae</taxon>
        <taxon>Corynebacterium</taxon>
    </lineage>
</organism>
<keyword evidence="8" id="KW-1185">Reference proteome</keyword>
<evidence type="ECO:0000313" key="8">
    <source>
        <dbReference type="Proteomes" id="UP000014809"/>
    </source>
</evidence>
<name>S4XH87_9CORY</name>
<feature type="chain" id="PRO_5039462879" description="Solute-binding protein family 3/N-terminal domain-containing protein" evidence="5">
    <location>
        <begin position="26"/>
        <end position="379"/>
    </location>
</feature>
<dbReference type="CDD" id="cd13690">
    <property type="entry name" value="PBP2_GluB"/>
    <property type="match status" value="1"/>
</dbReference>